<evidence type="ECO:0000313" key="1">
    <source>
        <dbReference type="EMBL" id="KAJ8429003.1"/>
    </source>
</evidence>
<name>A0A9Q1JQ84_9CARY</name>
<sequence>MEFHFVLYYLDVTDWIPCHDWFAPEFVNFMANPISYLYRHISVLFAFSSGSLEYHWLLVLPFGWFGKYLKRNRYVQILTGIMTKLLVVQPKVLLQELSPSNYTWSRCFTFAFFVGNPNYIPKTFIQNAFGPTQIYSTLYSHLAHKNSSSYYLHDAIWVDYLQKALTSAVTCAFLSCHSKGNNSMFRRTADQMKINRYLGVTSAVNQRQANVKEL</sequence>
<dbReference type="Proteomes" id="UP001153076">
    <property type="component" value="Unassembled WGS sequence"/>
</dbReference>
<dbReference type="AlphaFoldDB" id="A0A9Q1JQ84"/>
<organism evidence="1 2">
    <name type="scientific">Carnegiea gigantea</name>
    <dbReference type="NCBI Taxonomy" id="171969"/>
    <lineage>
        <taxon>Eukaryota</taxon>
        <taxon>Viridiplantae</taxon>
        <taxon>Streptophyta</taxon>
        <taxon>Embryophyta</taxon>
        <taxon>Tracheophyta</taxon>
        <taxon>Spermatophyta</taxon>
        <taxon>Magnoliopsida</taxon>
        <taxon>eudicotyledons</taxon>
        <taxon>Gunneridae</taxon>
        <taxon>Pentapetalae</taxon>
        <taxon>Caryophyllales</taxon>
        <taxon>Cactineae</taxon>
        <taxon>Cactaceae</taxon>
        <taxon>Cactoideae</taxon>
        <taxon>Echinocereeae</taxon>
        <taxon>Carnegiea</taxon>
    </lineage>
</organism>
<reference evidence="1" key="1">
    <citation type="submission" date="2022-04" db="EMBL/GenBank/DDBJ databases">
        <title>Carnegiea gigantea Genome sequencing and assembly v2.</title>
        <authorList>
            <person name="Copetti D."/>
            <person name="Sanderson M.J."/>
            <person name="Burquez A."/>
            <person name="Wojciechowski M.F."/>
        </authorList>
    </citation>
    <scope>NUCLEOTIDE SEQUENCE</scope>
    <source>
        <strain evidence="1">SGP5-SGP5p</strain>
        <tissue evidence="1">Aerial part</tissue>
    </source>
</reference>
<dbReference type="EMBL" id="JAKOGI010000949">
    <property type="protein sequence ID" value="KAJ8429003.1"/>
    <property type="molecule type" value="Genomic_DNA"/>
</dbReference>
<evidence type="ECO:0000313" key="2">
    <source>
        <dbReference type="Proteomes" id="UP001153076"/>
    </source>
</evidence>
<keyword evidence="2" id="KW-1185">Reference proteome</keyword>
<gene>
    <name evidence="1" type="ORF">Cgig2_025670</name>
</gene>
<protein>
    <submittedName>
        <fullName evidence="1">Uncharacterized protein</fullName>
    </submittedName>
</protein>
<proteinExistence type="predicted"/>
<accession>A0A9Q1JQ84</accession>
<comment type="caution">
    <text evidence="1">The sequence shown here is derived from an EMBL/GenBank/DDBJ whole genome shotgun (WGS) entry which is preliminary data.</text>
</comment>